<reference evidence="1 2" key="1">
    <citation type="journal article" date="2022" name="Nat. Plants">
        <title>Genomes of leafy and leafless Platanthera orchids illuminate the evolution of mycoheterotrophy.</title>
        <authorList>
            <person name="Li M.H."/>
            <person name="Liu K.W."/>
            <person name="Li Z."/>
            <person name="Lu H.C."/>
            <person name="Ye Q.L."/>
            <person name="Zhang D."/>
            <person name="Wang J.Y."/>
            <person name="Li Y.F."/>
            <person name="Zhong Z.M."/>
            <person name="Liu X."/>
            <person name="Yu X."/>
            <person name="Liu D.K."/>
            <person name="Tu X.D."/>
            <person name="Liu B."/>
            <person name="Hao Y."/>
            <person name="Liao X.Y."/>
            <person name="Jiang Y.T."/>
            <person name="Sun W.H."/>
            <person name="Chen J."/>
            <person name="Chen Y.Q."/>
            <person name="Ai Y."/>
            <person name="Zhai J.W."/>
            <person name="Wu S.S."/>
            <person name="Zhou Z."/>
            <person name="Hsiao Y.Y."/>
            <person name="Wu W.L."/>
            <person name="Chen Y.Y."/>
            <person name="Lin Y.F."/>
            <person name="Hsu J.L."/>
            <person name="Li C.Y."/>
            <person name="Wang Z.W."/>
            <person name="Zhao X."/>
            <person name="Zhong W.Y."/>
            <person name="Ma X.K."/>
            <person name="Ma L."/>
            <person name="Huang J."/>
            <person name="Chen G.Z."/>
            <person name="Huang M.Z."/>
            <person name="Huang L."/>
            <person name="Peng D.H."/>
            <person name="Luo Y.B."/>
            <person name="Zou S.Q."/>
            <person name="Chen S.P."/>
            <person name="Lan S."/>
            <person name="Tsai W.C."/>
            <person name="Van de Peer Y."/>
            <person name="Liu Z.J."/>
        </authorList>
    </citation>
    <scope>NUCLEOTIDE SEQUENCE [LARGE SCALE GENOMIC DNA]</scope>
    <source>
        <strain evidence="1">Lor288</strain>
    </source>
</reference>
<comment type="caution">
    <text evidence="1">The sequence shown here is derived from an EMBL/GenBank/DDBJ whole genome shotgun (WGS) entry which is preliminary data.</text>
</comment>
<gene>
    <name evidence="1" type="ORF">KSP40_PGU005616</name>
</gene>
<name>A0ABR2LL17_9ASPA</name>
<accession>A0ABR2LL17</accession>
<keyword evidence="2" id="KW-1185">Reference proteome</keyword>
<evidence type="ECO:0000313" key="1">
    <source>
        <dbReference type="EMBL" id="KAK8942242.1"/>
    </source>
</evidence>
<dbReference type="EMBL" id="JBBWWR010000019">
    <property type="protein sequence ID" value="KAK8942242.1"/>
    <property type="molecule type" value="Genomic_DNA"/>
</dbReference>
<dbReference type="Proteomes" id="UP001412067">
    <property type="component" value="Unassembled WGS sequence"/>
</dbReference>
<protein>
    <recommendedName>
        <fullName evidence="3">Ribosomal protein S14</fullName>
    </recommendedName>
</protein>
<organism evidence="1 2">
    <name type="scientific">Platanthera guangdongensis</name>
    <dbReference type="NCBI Taxonomy" id="2320717"/>
    <lineage>
        <taxon>Eukaryota</taxon>
        <taxon>Viridiplantae</taxon>
        <taxon>Streptophyta</taxon>
        <taxon>Embryophyta</taxon>
        <taxon>Tracheophyta</taxon>
        <taxon>Spermatophyta</taxon>
        <taxon>Magnoliopsida</taxon>
        <taxon>Liliopsida</taxon>
        <taxon>Asparagales</taxon>
        <taxon>Orchidaceae</taxon>
        <taxon>Orchidoideae</taxon>
        <taxon>Orchideae</taxon>
        <taxon>Orchidinae</taxon>
        <taxon>Platanthera</taxon>
    </lineage>
</organism>
<sequence>MILVRAQAYRRSLDHNTLYRHSYGLNLLGRRKCETRQRSQLTRRSCWTPGSLSRATQAWI</sequence>
<proteinExistence type="predicted"/>
<evidence type="ECO:0008006" key="3">
    <source>
        <dbReference type="Google" id="ProtNLM"/>
    </source>
</evidence>
<evidence type="ECO:0000313" key="2">
    <source>
        <dbReference type="Proteomes" id="UP001412067"/>
    </source>
</evidence>